<dbReference type="Proteomes" id="UP000320184">
    <property type="component" value="Unassembled WGS sequence"/>
</dbReference>
<dbReference type="Pfam" id="PF01808">
    <property type="entry name" value="AICARFT_IMPCHas"/>
    <property type="match status" value="1"/>
</dbReference>
<feature type="non-terminal residue" evidence="1">
    <location>
        <position position="1"/>
    </location>
</feature>
<keyword evidence="1" id="KW-0808">Transferase</keyword>
<dbReference type="InterPro" id="IPR024051">
    <property type="entry name" value="AICAR_Tfase_dup_dom_sf"/>
</dbReference>
<dbReference type="PANTHER" id="PTHR11692">
    <property type="entry name" value="BIFUNCTIONAL PURINE BIOSYNTHESIS PROTEIN PURH"/>
    <property type="match status" value="1"/>
</dbReference>
<comment type="caution">
    <text evidence="1">The sequence shown here is derived from an EMBL/GenBank/DDBJ whole genome shotgun (WGS) entry which is preliminary data.</text>
</comment>
<gene>
    <name evidence="1" type="primary">purH</name>
    <name evidence="1" type="ORF">E6K73_05575</name>
</gene>
<evidence type="ECO:0000313" key="1">
    <source>
        <dbReference type="EMBL" id="TMQ51490.1"/>
    </source>
</evidence>
<dbReference type="Gene3D" id="3.40.140.20">
    <property type="match status" value="1"/>
</dbReference>
<evidence type="ECO:0000313" key="2">
    <source>
        <dbReference type="Proteomes" id="UP000320184"/>
    </source>
</evidence>
<reference evidence="1 2" key="1">
    <citation type="journal article" date="2019" name="Nat. Microbiol.">
        <title>Mediterranean grassland soil C-N compound turnover is dependent on rainfall and depth, and is mediated by genomically divergent microorganisms.</title>
        <authorList>
            <person name="Diamond S."/>
            <person name="Andeer P.F."/>
            <person name="Li Z."/>
            <person name="Crits-Christoph A."/>
            <person name="Burstein D."/>
            <person name="Anantharaman K."/>
            <person name="Lane K.R."/>
            <person name="Thomas B.C."/>
            <person name="Pan C."/>
            <person name="Northen T.R."/>
            <person name="Banfield J.F."/>
        </authorList>
    </citation>
    <scope>NUCLEOTIDE SEQUENCE [LARGE SCALE GENOMIC DNA]</scope>
    <source>
        <strain evidence="1">WS_3</strain>
    </source>
</reference>
<dbReference type="InterPro" id="IPR016193">
    <property type="entry name" value="Cytidine_deaminase-like"/>
</dbReference>
<dbReference type="GO" id="GO:0006189">
    <property type="term" value="P:'de novo' IMP biosynthetic process"/>
    <property type="evidence" value="ECO:0007669"/>
    <property type="project" value="TreeGrafter"/>
</dbReference>
<dbReference type="EC" id="3.5.4.10" evidence="1"/>
<organism evidence="1 2">
    <name type="scientific">Eiseniibacteriota bacterium</name>
    <dbReference type="NCBI Taxonomy" id="2212470"/>
    <lineage>
        <taxon>Bacteria</taxon>
        <taxon>Candidatus Eiseniibacteriota</taxon>
    </lineage>
</organism>
<dbReference type="EMBL" id="VBOT01000070">
    <property type="protein sequence ID" value="TMQ51490.1"/>
    <property type="molecule type" value="Genomic_DNA"/>
</dbReference>
<dbReference type="GO" id="GO:0003937">
    <property type="term" value="F:IMP cyclohydrolase activity"/>
    <property type="evidence" value="ECO:0007669"/>
    <property type="project" value="UniProtKB-EC"/>
</dbReference>
<proteinExistence type="predicted"/>
<dbReference type="PANTHER" id="PTHR11692:SF0">
    <property type="entry name" value="BIFUNCTIONAL PURINE BIOSYNTHESIS PROTEIN ATIC"/>
    <property type="match status" value="1"/>
</dbReference>
<dbReference type="EC" id="2.1.2.3" evidence="1"/>
<dbReference type="SUPFAM" id="SSF53927">
    <property type="entry name" value="Cytidine deaminase-like"/>
    <property type="match status" value="1"/>
</dbReference>
<name>A0A538SJE0_UNCEI</name>
<keyword evidence="1" id="KW-0378">Hydrolase</keyword>
<dbReference type="InterPro" id="IPR002695">
    <property type="entry name" value="PurH-like"/>
</dbReference>
<feature type="non-terminal residue" evidence="1">
    <location>
        <position position="94"/>
    </location>
</feature>
<dbReference type="GO" id="GO:0004643">
    <property type="term" value="F:phosphoribosylaminoimidazolecarboxamide formyltransferase activity"/>
    <property type="evidence" value="ECO:0007669"/>
    <property type="project" value="UniProtKB-EC"/>
</dbReference>
<dbReference type="GO" id="GO:0005829">
    <property type="term" value="C:cytosol"/>
    <property type="evidence" value="ECO:0007669"/>
    <property type="project" value="TreeGrafter"/>
</dbReference>
<protein>
    <submittedName>
        <fullName evidence="1">Bifunctional phosphoribosylaminoimidazolecarboxamide formyltransferase/IMP cyclohydrolase</fullName>
        <ecNumber evidence="1">2.1.2.3</ecNumber>
        <ecNumber evidence="1">3.5.4.10</ecNumber>
    </submittedName>
</protein>
<accession>A0A538SJE0</accession>
<dbReference type="AlphaFoldDB" id="A0A538SJE0"/>
<sequence length="94" mass="9635">PEEMRSLEFAWQVAAAARSNAVAIARGAMLVGLGAGQTSRVDAVDVALMKARRAGHETRGAAMASDGFFPFPDGVEHAGEVGITAVVQPGGSVR</sequence>